<sequence length="248" mass="27692">MMTWDPLLISRVERLEKATVKLEVDLRKEEQHTTEILEVLAAVGAAVEEIATSMKSQEVESYGTAARELQVAPTTGASPTGSRGFGCVLLDRARLWDVHNACSVDPYGVYNVAFMRPRETHMWGSLWDNMNRAREAGLSLVAVGWNPKPGSYGKVDRRVWNMYRELFKIFANVVQRAQGTASVVTPAEMTIVAMFGRGVGCLTENLEVASVSGNEVEEALEEEKRYDDFCEFCDCLDEPGFHTQDCEK</sequence>
<dbReference type="Proteomes" id="UP001166286">
    <property type="component" value="Unassembled WGS sequence"/>
</dbReference>
<gene>
    <name evidence="1" type="ORF">JMJ35_003512</name>
</gene>
<proteinExistence type="predicted"/>
<evidence type="ECO:0000313" key="1">
    <source>
        <dbReference type="EMBL" id="KAK0513790.1"/>
    </source>
</evidence>
<keyword evidence="2" id="KW-1185">Reference proteome</keyword>
<accession>A0AA39R2T0</accession>
<organism evidence="1 2">
    <name type="scientific">Cladonia borealis</name>
    <dbReference type="NCBI Taxonomy" id="184061"/>
    <lineage>
        <taxon>Eukaryota</taxon>
        <taxon>Fungi</taxon>
        <taxon>Dikarya</taxon>
        <taxon>Ascomycota</taxon>
        <taxon>Pezizomycotina</taxon>
        <taxon>Lecanoromycetes</taxon>
        <taxon>OSLEUM clade</taxon>
        <taxon>Lecanoromycetidae</taxon>
        <taxon>Lecanorales</taxon>
        <taxon>Lecanorineae</taxon>
        <taxon>Cladoniaceae</taxon>
        <taxon>Cladonia</taxon>
    </lineage>
</organism>
<evidence type="ECO:0000313" key="2">
    <source>
        <dbReference type="Proteomes" id="UP001166286"/>
    </source>
</evidence>
<comment type="caution">
    <text evidence="1">The sequence shown here is derived from an EMBL/GenBank/DDBJ whole genome shotgun (WGS) entry which is preliminary data.</text>
</comment>
<reference evidence="1" key="1">
    <citation type="submission" date="2023-03" db="EMBL/GenBank/DDBJ databases">
        <title>Complete genome of Cladonia borealis.</title>
        <authorList>
            <person name="Park H."/>
        </authorList>
    </citation>
    <scope>NUCLEOTIDE SEQUENCE</scope>
    <source>
        <strain evidence="1">ANT050790</strain>
    </source>
</reference>
<name>A0AA39R2T0_9LECA</name>
<dbReference type="EMBL" id="JAFEKC020000006">
    <property type="protein sequence ID" value="KAK0513790.1"/>
    <property type="molecule type" value="Genomic_DNA"/>
</dbReference>
<dbReference type="AlphaFoldDB" id="A0AA39R2T0"/>
<protein>
    <submittedName>
        <fullName evidence="1">Uncharacterized protein</fullName>
    </submittedName>
</protein>